<sequence length="553" mass="63839">MKKTILLLFLFFASNYPQTELVPISHKIYNLLLDLSKREIISNYNHADIPLSRRKISQFINQLKNKKELLTQTERNILSDLLIEFSYDIDTTLDNSISLVDSISLKNIFSDSKQKYLYSYADSNASLFLDGTGFLGYRKFDLQTKNSTNIGLGEFGFRVRGTLYENLGFYLRASTGQQINGDLYSRNVSAYYDPKLSSTLKFISEKYFETYEGYLRYESSNQAFAFMLGKEAINIGTSYIDKLFISSNTAPFDFAKLNINYKGINYTFLYGNLRGDSLGVTLKSKNIIAHRLDFPLLSNLRFGVYETVIVPNRSISFTYLNPVSFLFSADLNAMNNNDSNSMIGFDLEYQPFRNLSLQSTFLIDDYDFKLIGDKSPASNNNRFAWQFGLFYSQPFGLKNISTSLEFTHLDPFFYSHKSNMAQYTHWKLSLGHSLPPNSDELALKINYWISSRIFTNVIVKFRRTGEGLVFDSKGNLIRNYGADINRGDGLYLFKAYFLDGNRINSTSVNFNLKIEPIRQYFIDLNYSINLIDKKYLSKNYKEQLFYITVSTEF</sequence>
<gene>
    <name evidence="1" type="ORF">P0M35_13145</name>
</gene>
<dbReference type="AlphaFoldDB" id="A0AAE3P4Y5"/>
<reference evidence="1" key="1">
    <citation type="submission" date="2023-03" db="EMBL/GenBank/DDBJ databases">
        <title>Stygiobacter electus gen. nov., sp. nov., facultatively anaerobic thermotolerant bacterium of the class Ignavibacteria from a well of Yessentuki mineral water deposit.</title>
        <authorList>
            <person name="Podosokorskaya O.A."/>
            <person name="Elcheninov A.G."/>
            <person name="Petrova N.F."/>
            <person name="Zavarzina D.G."/>
            <person name="Kublanov I.V."/>
            <person name="Merkel A.Y."/>
        </authorList>
    </citation>
    <scope>NUCLEOTIDE SEQUENCE</scope>
    <source>
        <strain evidence="1">09-Me</strain>
    </source>
</reference>
<proteinExistence type="predicted"/>
<dbReference type="EMBL" id="JARGDL010000026">
    <property type="protein sequence ID" value="MDF1613105.1"/>
    <property type="molecule type" value="Genomic_DNA"/>
</dbReference>
<evidence type="ECO:0000313" key="2">
    <source>
        <dbReference type="Proteomes" id="UP001221302"/>
    </source>
</evidence>
<evidence type="ECO:0000313" key="1">
    <source>
        <dbReference type="EMBL" id="MDF1613105.1"/>
    </source>
</evidence>
<dbReference type="Proteomes" id="UP001221302">
    <property type="component" value="Unassembled WGS sequence"/>
</dbReference>
<protein>
    <submittedName>
        <fullName evidence="1">Capsule assembly Wzi family protein</fullName>
    </submittedName>
</protein>
<organism evidence="1 2">
    <name type="scientific">Stygiobacter electus</name>
    <dbReference type="NCBI Taxonomy" id="3032292"/>
    <lineage>
        <taxon>Bacteria</taxon>
        <taxon>Pseudomonadati</taxon>
        <taxon>Ignavibacteriota</taxon>
        <taxon>Ignavibacteria</taxon>
        <taxon>Ignavibacteriales</taxon>
        <taxon>Melioribacteraceae</taxon>
        <taxon>Stygiobacter</taxon>
    </lineage>
</organism>
<dbReference type="InterPro" id="IPR026950">
    <property type="entry name" value="Caps_assemb_Wzi"/>
</dbReference>
<name>A0AAE3P4Y5_9BACT</name>
<dbReference type="Gene3D" id="2.40.160.130">
    <property type="entry name" value="Capsule assembly protein Wzi"/>
    <property type="match status" value="1"/>
</dbReference>
<accession>A0AAE3P4Y5</accession>
<comment type="caution">
    <text evidence="1">The sequence shown here is derived from an EMBL/GenBank/DDBJ whole genome shotgun (WGS) entry which is preliminary data.</text>
</comment>
<keyword evidence="2" id="KW-1185">Reference proteome</keyword>
<dbReference type="Pfam" id="PF14052">
    <property type="entry name" value="Caps_assemb_Wzi"/>
    <property type="match status" value="1"/>
</dbReference>
<dbReference type="InterPro" id="IPR038636">
    <property type="entry name" value="Wzi_sf"/>
</dbReference>
<dbReference type="RefSeq" id="WP_321536876.1">
    <property type="nucleotide sequence ID" value="NZ_JARGDL010000026.1"/>
</dbReference>